<evidence type="ECO:0000256" key="11">
    <source>
        <dbReference type="ARBA" id="ARBA00023136"/>
    </source>
</evidence>
<dbReference type="InterPro" id="IPR039653">
    <property type="entry name" value="Prenyltransferase"/>
</dbReference>
<keyword evidence="15" id="KW-1185">Reference proteome</keyword>
<dbReference type="AlphaFoldDB" id="A0A7G1QAX6"/>
<evidence type="ECO:0000256" key="10">
    <source>
        <dbReference type="ARBA" id="ARBA00022989"/>
    </source>
</evidence>
<comment type="pathway">
    <text evidence="12">Cofactor biosynthesis; ubiquinone biosynthesis.</text>
</comment>
<comment type="similarity">
    <text evidence="3 12">Belongs to the UbiA prenyltransferase family.</text>
</comment>
<keyword evidence="4 12" id="KW-1003">Cell membrane</keyword>
<dbReference type="NCBIfam" id="TIGR01474">
    <property type="entry name" value="ubiA_proteo"/>
    <property type="match status" value="1"/>
</dbReference>
<organism evidence="14 15">
    <name type="scientific">Candidatus Nitrosacidococcus tergens</name>
    <dbReference type="NCBI Taxonomy" id="553981"/>
    <lineage>
        <taxon>Bacteria</taxon>
        <taxon>Pseudomonadati</taxon>
        <taxon>Pseudomonadota</taxon>
        <taxon>Gammaproteobacteria</taxon>
        <taxon>Chromatiales</taxon>
        <taxon>Chromatiaceae</taxon>
        <taxon>Candidatus Nitrosacidococcus</taxon>
    </lineage>
</organism>
<comment type="function">
    <text evidence="12">Catalyzes the prenylation of para-hydroxybenzoate (PHB) with an all-trans polyprenyl group. Mediates the second step in the final reaction sequence of ubiquinone-8 (UQ-8) biosynthesis, which is the condensation of the polyisoprenoid side chain with PHB, generating the first membrane-bound Q intermediate 3-octaprenyl-4-hydroxybenzoate.</text>
</comment>
<evidence type="ECO:0000256" key="4">
    <source>
        <dbReference type="ARBA" id="ARBA00022475"/>
    </source>
</evidence>
<dbReference type="Pfam" id="PF01040">
    <property type="entry name" value="UbiA"/>
    <property type="match status" value="1"/>
</dbReference>
<reference evidence="14 15" key="1">
    <citation type="submission" date="2020-03" db="EMBL/GenBank/DDBJ databases">
        <authorList>
            <person name="Picone N."/>
        </authorList>
    </citation>
    <scope>NUCLEOTIDE SEQUENCE [LARGE SCALE GENOMIC DNA]</scope>
    <source>
        <strain evidence="14">NSCAC1</strain>
    </source>
</reference>
<dbReference type="UniPathway" id="UPA00232"/>
<dbReference type="Proteomes" id="UP000516072">
    <property type="component" value="Chromosome"/>
</dbReference>
<keyword evidence="8 12" id="KW-0812">Transmembrane</keyword>
<dbReference type="GO" id="GO:0005886">
    <property type="term" value="C:plasma membrane"/>
    <property type="evidence" value="ECO:0007669"/>
    <property type="project" value="UniProtKB-SubCell"/>
</dbReference>
<evidence type="ECO:0000256" key="7">
    <source>
        <dbReference type="ARBA" id="ARBA00022688"/>
    </source>
</evidence>
<dbReference type="PANTHER" id="PTHR11048:SF28">
    <property type="entry name" value="4-HYDROXYBENZOATE POLYPRENYLTRANSFERASE, MITOCHONDRIAL"/>
    <property type="match status" value="1"/>
</dbReference>
<accession>A0A7G1QAX6</accession>
<evidence type="ECO:0000256" key="13">
    <source>
        <dbReference type="NCBIfam" id="TIGR01474"/>
    </source>
</evidence>
<keyword evidence="5 12" id="KW-0997">Cell inner membrane</keyword>
<dbReference type="FunFam" id="1.10.357.140:FF:000002">
    <property type="entry name" value="4-hydroxybenzoate octaprenyltransferase"/>
    <property type="match status" value="1"/>
</dbReference>
<feature type="transmembrane region" description="Helical" evidence="12">
    <location>
        <begin position="18"/>
        <end position="35"/>
    </location>
</feature>
<comment type="catalytic activity">
    <reaction evidence="12">
        <text>all-trans-octaprenyl diphosphate + 4-hydroxybenzoate = 4-hydroxy-3-(all-trans-octaprenyl)benzoate + diphosphate</text>
        <dbReference type="Rhea" id="RHEA:27782"/>
        <dbReference type="ChEBI" id="CHEBI:1617"/>
        <dbReference type="ChEBI" id="CHEBI:17879"/>
        <dbReference type="ChEBI" id="CHEBI:33019"/>
        <dbReference type="ChEBI" id="CHEBI:57711"/>
        <dbReference type="EC" id="2.5.1.39"/>
    </reaction>
</comment>
<evidence type="ECO:0000256" key="8">
    <source>
        <dbReference type="ARBA" id="ARBA00022692"/>
    </source>
</evidence>
<dbReference type="InterPro" id="IPR000537">
    <property type="entry name" value="UbiA_prenyltransferase"/>
</dbReference>
<feature type="transmembrane region" description="Helical" evidence="12">
    <location>
        <begin position="232"/>
        <end position="252"/>
    </location>
</feature>
<dbReference type="InterPro" id="IPR030470">
    <property type="entry name" value="UbiA_prenylTrfase_CS"/>
</dbReference>
<dbReference type="RefSeq" id="WP_197744126.1">
    <property type="nucleotide sequence ID" value="NZ_LR778175.1"/>
</dbReference>
<dbReference type="InterPro" id="IPR006370">
    <property type="entry name" value="HB_polyprenyltransferase-like"/>
</dbReference>
<evidence type="ECO:0000256" key="6">
    <source>
        <dbReference type="ARBA" id="ARBA00022679"/>
    </source>
</evidence>
<evidence type="ECO:0000256" key="2">
    <source>
        <dbReference type="ARBA" id="ARBA00004141"/>
    </source>
</evidence>
<dbReference type="PROSITE" id="PS00943">
    <property type="entry name" value="UBIA"/>
    <property type="match status" value="1"/>
</dbReference>
<comment type="cofactor">
    <cofactor evidence="1 12">
        <name>Mg(2+)</name>
        <dbReference type="ChEBI" id="CHEBI:18420"/>
    </cofactor>
</comment>
<keyword evidence="6 12" id="KW-0808">Transferase</keyword>
<sequence>MMNQLIVYAKLMRLDKPIGIYLLLWPTLWALWIASEGQPNLKILMVFLIGTVLMRSAGCVINDFADRDFDPHVQRTQNRPLATGAASSKEAILLFIGLSLTAFSLVLLLNTFTIQLSFIGAFLAATYPFMKRYTPLPQIYLGAAFSWGILMAFAAQTNTIPLVAWLLFLAAIIWTTVYDTFYAMVDREDDLRIGVKSTAIFFGSNDRLITGVLQIVLVLLLIWIGLQSQLRYFYFTGLFIASCFAIYQQYLIRNREPNKCFQAFLNNNYFGMVISISIAIHYLIT</sequence>
<feature type="transmembrane region" description="Helical" evidence="12">
    <location>
        <begin position="162"/>
        <end position="185"/>
    </location>
</feature>
<keyword evidence="9 12" id="KW-0460">Magnesium</keyword>
<gene>
    <name evidence="12 14" type="primary">ubiA</name>
    <name evidence="14" type="ORF">NSCAC_1452</name>
</gene>
<feature type="transmembrane region" description="Helical" evidence="12">
    <location>
        <begin position="139"/>
        <end position="156"/>
    </location>
</feature>
<protein>
    <recommendedName>
        <fullName evidence="12 13">4-hydroxybenzoate octaprenyltransferase</fullName>
        <ecNumber evidence="12 13">2.5.1.39</ecNumber>
    </recommendedName>
    <alternativeName>
        <fullName evidence="12">4-HB polyprenyltransferase</fullName>
    </alternativeName>
</protein>
<feature type="transmembrane region" description="Helical" evidence="12">
    <location>
        <begin position="206"/>
        <end position="226"/>
    </location>
</feature>
<keyword evidence="10 12" id="KW-1133">Transmembrane helix</keyword>
<evidence type="ECO:0000256" key="5">
    <source>
        <dbReference type="ARBA" id="ARBA00022519"/>
    </source>
</evidence>
<dbReference type="HAMAP" id="MF_01635">
    <property type="entry name" value="UbiA"/>
    <property type="match status" value="1"/>
</dbReference>
<dbReference type="KEGG" id="ntg:NSCAC_1452"/>
<dbReference type="GO" id="GO:0006744">
    <property type="term" value="P:ubiquinone biosynthetic process"/>
    <property type="evidence" value="ECO:0007669"/>
    <property type="project" value="UniProtKB-UniRule"/>
</dbReference>
<dbReference type="CDD" id="cd13959">
    <property type="entry name" value="PT_UbiA_COQ2"/>
    <property type="match status" value="1"/>
</dbReference>
<evidence type="ECO:0000313" key="14">
    <source>
        <dbReference type="EMBL" id="CAB1277000.1"/>
    </source>
</evidence>
<evidence type="ECO:0000256" key="12">
    <source>
        <dbReference type="HAMAP-Rule" id="MF_01635"/>
    </source>
</evidence>
<dbReference type="PANTHER" id="PTHR11048">
    <property type="entry name" value="PRENYLTRANSFERASES"/>
    <property type="match status" value="1"/>
</dbReference>
<keyword evidence="11 12" id="KW-0472">Membrane</keyword>
<feature type="transmembrane region" description="Helical" evidence="12">
    <location>
        <begin position="264"/>
        <end position="284"/>
    </location>
</feature>
<evidence type="ECO:0000313" key="15">
    <source>
        <dbReference type="Proteomes" id="UP000516072"/>
    </source>
</evidence>
<dbReference type="Gene3D" id="1.10.357.140">
    <property type="entry name" value="UbiA prenyltransferase"/>
    <property type="match status" value="1"/>
</dbReference>
<comment type="subcellular location">
    <subcellularLocation>
        <location evidence="12">Cell inner membrane</location>
        <topology evidence="12">Multi-pass membrane protein</topology>
    </subcellularLocation>
    <subcellularLocation>
        <location evidence="2">Membrane</location>
        <topology evidence="2">Multi-pass membrane protein</topology>
    </subcellularLocation>
</comment>
<dbReference type="Gene3D" id="1.20.120.1780">
    <property type="entry name" value="UbiA prenyltransferase"/>
    <property type="match status" value="1"/>
</dbReference>
<dbReference type="GO" id="GO:0008412">
    <property type="term" value="F:4-hydroxybenzoate polyprenyltransferase activity"/>
    <property type="evidence" value="ECO:0007669"/>
    <property type="project" value="UniProtKB-UniRule"/>
</dbReference>
<evidence type="ECO:0000256" key="9">
    <source>
        <dbReference type="ARBA" id="ARBA00022842"/>
    </source>
</evidence>
<evidence type="ECO:0000256" key="3">
    <source>
        <dbReference type="ARBA" id="ARBA00005985"/>
    </source>
</evidence>
<keyword evidence="7 12" id="KW-0831">Ubiquinone biosynthesis</keyword>
<dbReference type="InterPro" id="IPR044878">
    <property type="entry name" value="UbiA_sf"/>
</dbReference>
<dbReference type="FunFam" id="1.20.120.1780:FF:000001">
    <property type="entry name" value="4-hydroxybenzoate octaprenyltransferase"/>
    <property type="match status" value="1"/>
</dbReference>
<dbReference type="EMBL" id="LR778175">
    <property type="protein sequence ID" value="CAB1277000.1"/>
    <property type="molecule type" value="Genomic_DNA"/>
</dbReference>
<dbReference type="EC" id="2.5.1.39" evidence="12 13"/>
<evidence type="ECO:0000256" key="1">
    <source>
        <dbReference type="ARBA" id="ARBA00001946"/>
    </source>
</evidence>
<feature type="transmembrane region" description="Helical" evidence="12">
    <location>
        <begin position="41"/>
        <end position="61"/>
    </location>
</feature>
<proteinExistence type="inferred from homology"/>
<name>A0A7G1QAX6_9GAMM</name>